<evidence type="ECO:0000256" key="1">
    <source>
        <dbReference type="SAM" id="MobiDB-lite"/>
    </source>
</evidence>
<comment type="caution">
    <text evidence="2">The sequence shown here is derived from an EMBL/GenBank/DDBJ whole genome shotgun (WGS) entry which is preliminary data.</text>
</comment>
<name>A0A7J5TFP3_9BIFI</name>
<feature type="region of interest" description="Disordered" evidence="1">
    <location>
        <begin position="1"/>
        <end position="32"/>
    </location>
</feature>
<gene>
    <name evidence="2" type="ORF">GBB04_09620</name>
</gene>
<proteinExistence type="predicted"/>
<dbReference type="EMBL" id="WDPD01000013">
    <property type="protein sequence ID" value="KAB7459557.1"/>
    <property type="molecule type" value="Genomic_DNA"/>
</dbReference>
<reference evidence="2 3" key="1">
    <citation type="journal article" date="2019" name="Nat. Med.">
        <title>A library of human gut bacterial isolates paired with longitudinal multiomics data enables mechanistic microbiome research.</title>
        <authorList>
            <person name="Poyet M."/>
            <person name="Groussin M."/>
            <person name="Gibbons S.M."/>
            <person name="Avila-Pacheco J."/>
            <person name="Jiang X."/>
            <person name="Kearney S.M."/>
            <person name="Perrotta A.R."/>
            <person name="Berdy B."/>
            <person name="Zhao S."/>
            <person name="Lieberman T.D."/>
            <person name="Swanson P.K."/>
            <person name="Smith M."/>
            <person name="Roesemann S."/>
            <person name="Alexander J.E."/>
            <person name="Rich S.A."/>
            <person name="Livny J."/>
            <person name="Vlamakis H."/>
            <person name="Clish C."/>
            <person name="Bullock K."/>
            <person name="Deik A."/>
            <person name="Scott J."/>
            <person name="Pierce K.A."/>
            <person name="Xavier R.J."/>
            <person name="Alm E.J."/>
        </authorList>
    </citation>
    <scope>NUCLEOTIDE SEQUENCE [LARGE SCALE GENOMIC DNA]</scope>
    <source>
        <strain evidence="2 3">BIOML-A2</strain>
    </source>
</reference>
<sequence length="267" mass="28861">MPSPARERSQDMPRSTIDPNAAGTFQTGGRPDIGHGPSFLIRALADADPETGPSLDHVIELADDDYRHDVIAGGGAARRAWRSAGAYEWCKLMDGNNFPEPGFDRHALSVIAVNLRYAPDATRAMMATDMLSPDRPAMPDLRRIADTPEKDVPVDSLIADLLARWPDSTPDRPMLLDRDHQAWRILEPISENAPAPVEGRILGLIAMFDCFEYPAGMQAGRNHAARALGFDPADRFASAVLDTAAGPDGVTGLSGLVESTAWRGLAR</sequence>
<dbReference type="Proteomes" id="UP000429211">
    <property type="component" value="Unassembled WGS sequence"/>
</dbReference>
<organism evidence="2 3">
    <name type="scientific">Bifidobacterium dentium</name>
    <dbReference type="NCBI Taxonomy" id="1689"/>
    <lineage>
        <taxon>Bacteria</taxon>
        <taxon>Bacillati</taxon>
        <taxon>Actinomycetota</taxon>
        <taxon>Actinomycetes</taxon>
        <taxon>Bifidobacteriales</taxon>
        <taxon>Bifidobacteriaceae</taxon>
        <taxon>Bifidobacterium</taxon>
    </lineage>
</organism>
<dbReference type="AlphaFoldDB" id="A0A7J5TFP3"/>
<evidence type="ECO:0008006" key="4">
    <source>
        <dbReference type="Google" id="ProtNLM"/>
    </source>
</evidence>
<feature type="compositionally biased region" description="Basic and acidic residues" evidence="1">
    <location>
        <begin position="1"/>
        <end position="11"/>
    </location>
</feature>
<evidence type="ECO:0000313" key="2">
    <source>
        <dbReference type="EMBL" id="KAB7459557.1"/>
    </source>
</evidence>
<evidence type="ECO:0000313" key="3">
    <source>
        <dbReference type="Proteomes" id="UP000429211"/>
    </source>
</evidence>
<protein>
    <recommendedName>
        <fullName evidence="4">DUF4192 family protein</fullName>
    </recommendedName>
</protein>
<accession>A0A7J5TFP3</accession>